<reference evidence="2 3" key="1">
    <citation type="submission" date="2015-07" db="EMBL/GenBank/DDBJ databases">
        <title>The genome of the fungus Escovopsis weberi, a specialized disease agent of ant agriculture.</title>
        <authorList>
            <person name="de Man T.J."/>
            <person name="Stajich J.E."/>
            <person name="Kubicek C.P."/>
            <person name="Chenthamara K."/>
            <person name="Atanasova L."/>
            <person name="Druzhinina I.S."/>
            <person name="Birnbaum S."/>
            <person name="Barribeau S.M."/>
            <person name="Teiling C."/>
            <person name="Suen G."/>
            <person name="Currie C."/>
            <person name="Gerardo N.M."/>
        </authorList>
    </citation>
    <scope>NUCLEOTIDE SEQUENCE [LARGE SCALE GENOMIC DNA]</scope>
</reference>
<organism evidence="2 3">
    <name type="scientific">Escovopsis weberi</name>
    <dbReference type="NCBI Taxonomy" id="150374"/>
    <lineage>
        <taxon>Eukaryota</taxon>
        <taxon>Fungi</taxon>
        <taxon>Dikarya</taxon>
        <taxon>Ascomycota</taxon>
        <taxon>Pezizomycotina</taxon>
        <taxon>Sordariomycetes</taxon>
        <taxon>Hypocreomycetidae</taxon>
        <taxon>Hypocreales</taxon>
        <taxon>Hypocreaceae</taxon>
        <taxon>Escovopsis</taxon>
    </lineage>
</organism>
<sequence length="110" mass="11869">MVPGALDDDRYRMVEDEFLAVAQRFTAHLHRAEYERLKALARRRHAATLSEIERPVVAGLAPTAATRRRRESAQRAGRDGAEGAAGVVEGDEGGGWVCVVAGWGVAEPAC</sequence>
<evidence type="ECO:0000313" key="3">
    <source>
        <dbReference type="Proteomes" id="UP000053831"/>
    </source>
</evidence>
<feature type="region of interest" description="Disordered" evidence="1">
    <location>
        <begin position="63"/>
        <end position="87"/>
    </location>
</feature>
<gene>
    <name evidence="2" type="ORF">ESCO_002975</name>
</gene>
<comment type="caution">
    <text evidence="2">The sequence shown here is derived from an EMBL/GenBank/DDBJ whole genome shotgun (WGS) entry which is preliminary data.</text>
</comment>
<keyword evidence="3" id="KW-1185">Reference proteome</keyword>
<evidence type="ECO:0000256" key="1">
    <source>
        <dbReference type="SAM" id="MobiDB-lite"/>
    </source>
</evidence>
<dbReference type="OrthoDB" id="5374569at2759"/>
<dbReference type="AlphaFoldDB" id="A0A0M8N264"/>
<proteinExistence type="predicted"/>
<dbReference type="EMBL" id="LGSR01000022">
    <property type="protein sequence ID" value="KOS18251.1"/>
    <property type="molecule type" value="Genomic_DNA"/>
</dbReference>
<dbReference type="STRING" id="150374.A0A0M8N264"/>
<accession>A0A0M8N264</accession>
<feature type="compositionally biased region" description="Basic and acidic residues" evidence="1">
    <location>
        <begin position="71"/>
        <end position="81"/>
    </location>
</feature>
<protein>
    <submittedName>
        <fullName evidence="2">Uncharacterized protein</fullName>
    </submittedName>
</protein>
<name>A0A0M8N264_ESCWE</name>
<dbReference type="Proteomes" id="UP000053831">
    <property type="component" value="Unassembled WGS sequence"/>
</dbReference>
<evidence type="ECO:0000313" key="2">
    <source>
        <dbReference type="EMBL" id="KOS18251.1"/>
    </source>
</evidence>